<keyword evidence="4" id="KW-0809">Transit peptide</keyword>
<keyword evidence="5" id="KW-0496">Mitochondrion</keyword>
<dbReference type="Proteomes" id="UP000724874">
    <property type="component" value="Unassembled WGS sequence"/>
</dbReference>
<comment type="caution">
    <text evidence="7">The sequence shown here is derived from an EMBL/GenBank/DDBJ whole genome shotgun (WGS) entry which is preliminary data.</text>
</comment>
<reference evidence="7" key="1">
    <citation type="submission" date="2020-11" db="EMBL/GenBank/DDBJ databases">
        <authorList>
            <consortium name="DOE Joint Genome Institute"/>
            <person name="Ahrendt S."/>
            <person name="Riley R."/>
            <person name="Andreopoulos W."/>
            <person name="LaButti K."/>
            <person name="Pangilinan J."/>
            <person name="Ruiz-duenas F.J."/>
            <person name="Barrasa J.M."/>
            <person name="Sanchez-Garcia M."/>
            <person name="Camarero S."/>
            <person name="Miyauchi S."/>
            <person name="Serrano A."/>
            <person name="Linde D."/>
            <person name="Babiker R."/>
            <person name="Drula E."/>
            <person name="Ayuso-Fernandez I."/>
            <person name="Pacheco R."/>
            <person name="Padilla G."/>
            <person name="Ferreira P."/>
            <person name="Barriuso J."/>
            <person name="Kellner H."/>
            <person name="Castanera R."/>
            <person name="Alfaro M."/>
            <person name="Ramirez L."/>
            <person name="Pisabarro A.G."/>
            <person name="Kuo A."/>
            <person name="Tritt A."/>
            <person name="Lipzen A."/>
            <person name="He G."/>
            <person name="Yan M."/>
            <person name="Ng V."/>
            <person name="Cullen D."/>
            <person name="Martin F."/>
            <person name="Rosso M.-N."/>
            <person name="Henrissat B."/>
            <person name="Hibbett D."/>
            <person name="Martinez A.T."/>
            <person name="Grigoriev I.V."/>
        </authorList>
    </citation>
    <scope>NUCLEOTIDE SEQUENCE</scope>
    <source>
        <strain evidence="7">AH 44721</strain>
    </source>
</reference>
<evidence type="ECO:0000256" key="6">
    <source>
        <dbReference type="ARBA" id="ARBA00031849"/>
    </source>
</evidence>
<dbReference type="PANTHER" id="PTHR36091:SF1">
    <property type="entry name" value="ALTERED INHERITANCE OF MITOCHONDRIA PROTEIN 9, MITOCHONDRIAL"/>
    <property type="match status" value="1"/>
</dbReference>
<evidence type="ECO:0000256" key="3">
    <source>
        <dbReference type="ARBA" id="ARBA00016197"/>
    </source>
</evidence>
<keyword evidence="8" id="KW-1185">Reference proteome</keyword>
<dbReference type="GO" id="GO:0005739">
    <property type="term" value="C:mitochondrion"/>
    <property type="evidence" value="ECO:0007669"/>
    <property type="project" value="UniProtKB-SubCell"/>
</dbReference>
<dbReference type="PANTHER" id="PTHR36091">
    <property type="entry name" value="ALTERED INHERITANCE OF MITOCHONDRIA PROTEIN 9, MITOCHONDRIAL"/>
    <property type="match status" value="1"/>
</dbReference>
<dbReference type="InterPro" id="IPR011009">
    <property type="entry name" value="Kinase-like_dom_sf"/>
</dbReference>
<dbReference type="InterPro" id="IPR051035">
    <property type="entry name" value="Mito_inheritance_9"/>
</dbReference>
<protein>
    <recommendedName>
        <fullName evidence="3">Altered inheritance of mitochondria protein 9, mitochondrial</fullName>
    </recommendedName>
    <alternativeName>
        <fullName evidence="6">Found in mitochondrial proteome protein 29</fullName>
    </alternativeName>
</protein>
<dbReference type="AlphaFoldDB" id="A0A9P5TGL9"/>
<evidence type="ECO:0000256" key="1">
    <source>
        <dbReference type="ARBA" id="ARBA00004173"/>
    </source>
</evidence>
<comment type="subcellular location">
    <subcellularLocation>
        <location evidence="1">Mitochondrion</location>
    </subcellularLocation>
</comment>
<evidence type="ECO:0000256" key="2">
    <source>
        <dbReference type="ARBA" id="ARBA00005543"/>
    </source>
</evidence>
<evidence type="ECO:0000313" key="7">
    <source>
        <dbReference type="EMBL" id="KAF8878664.1"/>
    </source>
</evidence>
<dbReference type="SUPFAM" id="SSF56112">
    <property type="entry name" value="Protein kinase-like (PK-like)"/>
    <property type="match status" value="1"/>
</dbReference>
<comment type="similarity">
    <text evidence="2">Belongs to the AIM9 family.</text>
</comment>
<dbReference type="OrthoDB" id="2968323at2759"/>
<gene>
    <name evidence="7" type="ORF">CPB84DRAFT_1852303</name>
</gene>
<proteinExistence type="inferred from homology"/>
<sequence length="249" mass="28122">MVLDNNKEVIARLPTRNVGPAGYITASEVATMECARERLGWPVPRALSWSYIKWHPVESPFIIIEKAPGIEVDKVWHKLSDGHKRNLIDEIVKLEKAAPETRLPAYASISFHQDIEPDMEAIPVHDKFTIGKSMDRKDECAFMVISRGPWQSPQEYLIALTMSSGISAHLATLKLFDSIIPYITPTDFSELIQPTLWHHDLSGSNIFISRDELAKDRVVITSVIDLQNTYSAPLYLQARVPHVVAYHTP</sequence>
<accession>A0A9P5TGL9</accession>
<dbReference type="EMBL" id="JADNYJ010000156">
    <property type="protein sequence ID" value="KAF8878664.1"/>
    <property type="molecule type" value="Genomic_DNA"/>
</dbReference>
<evidence type="ECO:0000256" key="4">
    <source>
        <dbReference type="ARBA" id="ARBA00022946"/>
    </source>
</evidence>
<organism evidence="7 8">
    <name type="scientific">Gymnopilus junonius</name>
    <name type="common">Spectacular rustgill mushroom</name>
    <name type="synonym">Gymnopilus spectabilis subsp. junonius</name>
    <dbReference type="NCBI Taxonomy" id="109634"/>
    <lineage>
        <taxon>Eukaryota</taxon>
        <taxon>Fungi</taxon>
        <taxon>Dikarya</taxon>
        <taxon>Basidiomycota</taxon>
        <taxon>Agaricomycotina</taxon>
        <taxon>Agaricomycetes</taxon>
        <taxon>Agaricomycetidae</taxon>
        <taxon>Agaricales</taxon>
        <taxon>Agaricineae</taxon>
        <taxon>Hymenogastraceae</taxon>
        <taxon>Gymnopilus</taxon>
    </lineage>
</organism>
<name>A0A9P5TGL9_GYMJU</name>
<evidence type="ECO:0000313" key="8">
    <source>
        <dbReference type="Proteomes" id="UP000724874"/>
    </source>
</evidence>
<evidence type="ECO:0000256" key="5">
    <source>
        <dbReference type="ARBA" id="ARBA00023128"/>
    </source>
</evidence>